<evidence type="ECO:0000313" key="4">
    <source>
        <dbReference type="Proteomes" id="UP000747110"/>
    </source>
</evidence>
<protein>
    <submittedName>
        <fullName evidence="3">Uncharacterized protein</fullName>
    </submittedName>
</protein>
<evidence type="ECO:0000313" key="3">
    <source>
        <dbReference type="EMBL" id="GIL76741.1"/>
    </source>
</evidence>
<evidence type="ECO:0000256" key="2">
    <source>
        <dbReference type="SAM" id="Phobius"/>
    </source>
</evidence>
<gene>
    <name evidence="3" type="ORF">Vretifemale_6332</name>
</gene>
<feature type="region of interest" description="Disordered" evidence="1">
    <location>
        <begin position="60"/>
        <end position="148"/>
    </location>
</feature>
<reference evidence="3" key="1">
    <citation type="journal article" date="2021" name="Proc. Natl. Acad. Sci. U.S.A.">
        <title>Three genomes in the algal genus Volvox reveal the fate of a haploid sex-determining region after a transition to homothallism.</title>
        <authorList>
            <person name="Yamamoto K."/>
            <person name="Hamaji T."/>
            <person name="Kawai-Toyooka H."/>
            <person name="Matsuzaki R."/>
            <person name="Takahashi F."/>
            <person name="Nishimura Y."/>
            <person name="Kawachi M."/>
            <person name="Noguchi H."/>
            <person name="Minakuchi Y."/>
            <person name="Umen J.G."/>
            <person name="Toyoda A."/>
            <person name="Nozaki H."/>
        </authorList>
    </citation>
    <scope>NUCLEOTIDE SEQUENCE</scope>
    <source>
        <strain evidence="3">NIES-3786</strain>
    </source>
</reference>
<keyword evidence="2" id="KW-1133">Transmembrane helix</keyword>
<keyword evidence="2" id="KW-0472">Membrane</keyword>
<evidence type="ECO:0000256" key="1">
    <source>
        <dbReference type="SAM" id="MobiDB-lite"/>
    </source>
</evidence>
<feature type="compositionally biased region" description="Polar residues" evidence="1">
    <location>
        <begin position="110"/>
        <end position="124"/>
    </location>
</feature>
<dbReference type="Proteomes" id="UP000747110">
    <property type="component" value="Unassembled WGS sequence"/>
</dbReference>
<accession>A0A8J4FL74</accession>
<sequence>MDAVIGAPVAHGGFSDKCRRFIRPRHLGYQHRILRPSYNLLHAAIPTPSAASVSASSVDASCSSQNGGIARRPLAPSWHAPQLPSRIVTETMSNGTNSRNISVSSNRSSGTEPHQGSDSLAYEQSNSGGGDSGGGSNNGGSSGSNAGDGDRPYVLRLVLVFIGGAAVAVGTFLALAATGPVPSSNPPSGSPLDAEAGPTAISGVAVAEAAVGGSESVGASDDVSGMPDNGVLGNGPEQRLKRLLREAFADLAEVRLRLDALEARGAASMEAAAAGEALVVPLEGFAVRPMSRALAPGVRLRGNAQVSGTMEVPFLAQLAAGERRSSHSGLEAARRGGFSPELTEAADALGAAATAVTASVAADGSDSSQPDLFSWDALVAAAGLCPSPQLRLRIQSVWGQHHESDTTAGATAAAALAPLSRRGGEGAGSAAAGEEGRPVAAHLQLVTEPGGRHLEVDKLLLKAEAHPRLRLLLASRGSLENIGKNVNPFAAGLGQQRGLTAAMRRGHDLTLLSQGGSGAAMTAAAGDLSLAVGAFSGDLPALATAGAGDEAMASTAYIPATTTIAQLSLHRSRRLALSAIWSNSAAVWAPAAAAASSTPQEPFGFGAEAAEGLDGGIGGCPGRRVVQRGLVAAAQLTEQLTAAAWVGDSLVPFCTSGSGVGTINALIPGSIEGGSCRPSGYPWASATPQATQQQEQEHRVRCRERRIGLRLATLPDAETGRSIALCVSHRRHGEKPGAGTGLEYGVESGSMLMAELSAAVPLSHGVMLTPGLMLMRQHAGSTSGVGGGPSSGARRTMLLAAAQTTWSF</sequence>
<proteinExistence type="predicted"/>
<feature type="compositionally biased region" description="Gly residues" evidence="1">
    <location>
        <begin position="127"/>
        <end position="142"/>
    </location>
</feature>
<keyword evidence="2" id="KW-0812">Transmembrane</keyword>
<feature type="compositionally biased region" description="Low complexity" evidence="1">
    <location>
        <begin position="97"/>
        <end position="109"/>
    </location>
</feature>
<dbReference type="EMBL" id="BNCP01000009">
    <property type="protein sequence ID" value="GIL76741.1"/>
    <property type="molecule type" value="Genomic_DNA"/>
</dbReference>
<feature type="transmembrane region" description="Helical" evidence="2">
    <location>
        <begin position="153"/>
        <end position="177"/>
    </location>
</feature>
<organism evidence="3 4">
    <name type="scientific">Volvox reticuliferus</name>
    <dbReference type="NCBI Taxonomy" id="1737510"/>
    <lineage>
        <taxon>Eukaryota</taxon>
        <taxon>Viridiplantae</taxon>
        <taxon>Chlorophyta</taxon>
        <taxon>core chlorophytes</taxon>
        <taxon>Chlorophyceae</taxon>
        <taxon>CS clade</taxon>
        <taxon>Chlamydomonadales</taxon>
        <taxon>Volvocaceae</taxon>
        <taxon>Volvox</taxon>
    </lineage>
</organism>
<dbReference type="OrthoDB" id="552683at2759"/>
<dbReference type="AlphaFoldDB" id="A0A8J4FL74"/>
<keyword evidence="4" id="KW-1185">Reference proteome</keyword>
<name>A0A8J4FL74_9CHLO</name>
<comment type="caution">
    <text evidence="3">The sequence shown here is derived from an EMBL/GenBank/DDBJ whole genome shotgun (WGS) entry which is preliminary data.</text>
</comment>